<dbReference type="PROSITE" id="PS51186">
    <property type="entry name" value="GNAT"/>
    <property type="match status" value="1"/>
</dbReference>
<reference evidence="2 3" key="1">
    <citation type="journal article" date="2015" name="Genome Announc.">
        <title>Expanding the biotechnology potential of lactobacilli through comparative genomics of 213 strains and associated genera.</title>
        <authorList>
            <person name="Sun Z."/>
            <person name="Harris H.M."/>
            <person name="McCann A."/>
            <person name="Guo C."/>
            <person name="Argimon S."/>
            <person name="Zhang W."/>
            <person name="Yang X."/>
            <person name="Jeffery I.B."/>
            <person name="Cooney J.C."/>
            <person name="Kagawa T.F."/>
            <person name="Liu W."/>
            <person name="Song Y."/>
            <person name="Salvetti E."/>
            <person name="Wrobel A."/>
            <person name="Rasinkangas P."/>
            <person name="Parkhill J."/>
            <person name="Rea M.C."/>
            <person name="O'Sullivan O."/>
            <person name="Ritari J."/>
            <person name="Douillard F.P."/>
            <person name="Paul Ross R."/>
            <person name="Yang R."/>
            <person name="Briner A.E."/>
            <person name="Felis G.E."/>
            <person name="de Vos W.M."/>
            <person name="Barrangou R."/>
            <person name="Klaenhammer T.R."/>
            <person name="Caufield P.W."/>
            <person name="Cui Y."/>
            <person name="Zhang H."/>
            <person name="O'Toole P.W."/>
        </authorList>
    </citation>
    <scope>NUCLEOTIDE SEQUENCE [LARGE SCALE GENOMIC DNA]</scope>
    <source>
        <strain evidence="2 3">DSM 20405</strain>
    </source>
</reference>
<sequence length="151" mass="17829">MELVIKKMSLEDLDMLVELRMEVLKHVFHQEETEELKNANKEYYKTHLKDDTHIAAVGFLGDKAVCCGGVCFYEEMPSPDNPSGKCAYLMNVYCKKEYRHRGYGRAICQWLITQSQERADKIYLESSKAAKKMYYNLYFEDMHDYLQLKEK</sequence>
<dbReference type="PATRIC" id="fig|1410657.5.peg.688"/>
<dbReference type="InterPro" id="IPR000182">
    <property type="entry name" value="GNAT_dom"/>
</dbReference>
<dbReference type="Pfam" id="PF00583">
    <property type="entry name" value="Acetyltransf_1"/>
    <property type="match status" value="1"/>
</dbReference>
<accession>A0A0R2HDS8</accession>
<keyword evidence="3" id="KW-1185">Reference proteome</keyword>
<dbReference type="AlphaFoldDB" id="A0A0R2HDS8"/>
<evidence type="ECO:0000259" key="1">
    <source>
        <dbReference type="PROSITE" id="PS51186"/>
    </source>
</evidence>
<comment type="caution">
    <text evidence="2">The sequence shown here is derived from an EMBL/GenBank/DDBJ whole genome shotgun (WGS) entry which is preliminary data.</text>
</comment>
<feature type="domain" description="N-acetyltransferase" evidence="1">
    <location>
        <begin position="3"/>
        <end position="151"/>
    </location>
</feature>
<gene>
    <name evidence="2" type="ORF">IV49_GL000661</name>
</gene>
<dbReference type="EMBL" id="JQBL01000002">
    <property type="protein sequence ID" value="KRN51199.1"/>
    <property type="molecule type" value="Genomic_DNA"/>
</dbReference>
<proteinExistence type="predicted"/>
<evidence type="ECO:0000313" key="3">
    <source>
        <dbReference type="Proteomes" id="UP000051841"/>
    </source>
</evidence>
<organism evidence="2 3">
    <name type="scientific">Kandleria vitulina DSM 20405</name>
    <dbReference type="NCBI Taxonomy" id="1410657"/>
    <lineage>
        <taxon>Bacteria</taxon>
        <taxon>Bacillati</taxon>
        <taxon>Bacillota</taxon>
        <taxon>Erysipelotrichia</taxon>
        <taxon>Erysipelotrichales</taxon>
        <taxon>Coprobacillaceae</taxon>
        <taxon>Kandleria</taxon>
    </lineage>
</organism>
<dbReference type="GO" id="GO:0016747">
    <property type="term" value="F:acyltransferase activity, transferring groups other than amino-acyl groups"/>
    <property type="evidence" value="ECO:0007669"/>
    <property type="project" value="InterPro"/>
</dbReference>
<dbReference type="Gene3D" id="3.40.630.30">
    <property type="match status" value="1"/>
</dbReference>
<evidence type="ECO:0000313" key="2">
    <source>
        <dbReference type="EMBL" id="KRN51199.1"/>
    </source>
</evidence>
<dbReference type="SUPFAM" id="SSF55729">
    <property type="entry name" value="Acyl-CoA N-acyltransferases (Nat)"/>
    <property type="match status" value="1"/>
</dbReference>
<name>A0A0R2HDS8_9FIRM</name>
<dbReference type="RefSeq" id="WP_031588795.1">
    <property type="nucleotide sequence ID" value="NZ_JNKN01000005.1"/>
</dbReference>
<dbReference type="InterPro" id="IPR016181">
    <property type="entry name" value="Acyl_CoA_acyltransferase"/>
</dbReference>
<protein>
    <recommendedName>
        <fullName evidence="1">N-acetyltransferase domain-containing protein</fullName>
    </recommendedName>
</protein>
<dbReference type="Proteomes" id="UP000051841">
    <property type="component" value="Unassembled WGS sequence"/>
</dbReference>
<dbReference type="CDD" id="cd04301">
    <property type="entry name" value="NAT_SF"/>
    <property type="match status" value="1"/>
</dbReference>